<keyword evidence="1" id="KW-0812">Transmembrane</keyword>
<dbReference type="PATRIC" id="fig|1432052.4.peg.1840"/>
<dbReference type="Proteomes" id="UP000094869">
    <property type="component" value="Unassembled WGS sequence"/>
</dbReference>
<organism evidence="4 7">
    <name type="scientific">Eisenbergiella tayi</name>
    <dbReference type="NCBI Taxonomy" id="1432052"/>
    <lineage>
        <taxon>Bacteria</taxon>
        <taxon>Bacillati</taxon>
        <taxon>Bacillota</taxon>
        <taxon>Clostridia</taxon>
        <taxon>Lachnospirales</taxon>
        <taxon>Lachnospiraceae</taxon>
        <taxon>Eisenbergiella</taxon>
    </lineage>
</organism>
<dbReference type="EMBL" id="MEHA01000014">
    <property type="protein sequence ID" value="ODR49090.1"/>
    <property type="molecule type" value="Genomic_DNA"/>
</dbReference>
<dbReference type="Proteomes" id="UP000094067">
    <property type="component" value="Unassembled WGS sequence"/>
</dbReference>
<dbReference type="InterPro" id="IPR059113">
    <property type="entry name" value="Znf_ribbon"/>
</dbReference>
<reference evidence="4 7" key="3">
    <citation type="submission" date="2016-08" db="EMBL/GenBank/DDBJ databases">
        <authorList>
            <person name="Seilhamer J.J."/>
        </authorList>
    </citation>
    <scope>NUCLEOTIDE SEQUENCE [LARGE SCALE GENOMIC DNA]</scope>
    <source>
        <strain evidence="4 7">NML150140-1</strain>
    </source>
</reference>
<evidence type="ECO:0000313" key="4">
    <source>
        <dbReference type="EMBL" id="ODR49090.1"/>
    </source>
</evidence>
<evidence type="ECO:0000313" key="6">
    <source>
        <dbReference type="Proteomes" id="UP000094067"/>
    </source>
</evidence>
<dbReference type="Proteomes" id="UP000094271">
    <property type="component" value="Unassembled WGS sequence"/>
</dbReference>
<reference evidence="5 8" key="2">
    <citation type="submission" date="2016-08" db="EMBL/GenBank/DDBJ databases">
        <title>Characterization of Isolates of Eisenbergiella tayi Derived from Blood Cultures, Using Whole Genome Sequencing.</title>
        <authorList>
            <person name="Bernier A.-M."/>
            <person name="Burdz T."/>
            <person name="Wiebe D."/>
            <person name="Bernard K."/>
        </authorList>
    </citation>
    <scope>NUCLEOTIDE SEQUENCE [LARGE SCALE GENOMIC DNA]</scope>
    <source>
        <strain evidence="5 8">NML120146</strain>
    </source>
</reference>
<dbReference type="AlphaFoldDB" id="A0A1E3UGQ4"/>
<keyword evidence="1" id="KW-0472">Membrane</keyword>
<dbReference type="RefSeq" id="WP_069151924.1">
    <property type="nucleotide sequence ID" value="NZ_DAWDRA010000020.1"/>
</dbReference>
<evidence type="ECO:0000313" key="3">
    <source>
        <dbReference type="EMBL" id="ODM05757.1"/>
    </source>
</evidence>
<evidence type="ECO:0000313" key="5">
    <source>
        <dbReference type="EMBL" id="ODR57656.1"/>
    </source>
</evidence>
<evidence type="ECO:0000313" key="8">
    <source>
        <dbReference type="Proteomes" id="UP000094869"/>
    </source>
</evidence>
<proteinExistence type="predicted"/>
<dbReference type="EMBL" id="MCGH01000002">
    <property type="protein sequence ID" value="ODM05757.1"/>
    <property type="molecule type" value="Genomic_DNA"/>
</dbReference>
<feature type="transmembrane region" description="Helical" evidence="1">
    <location>
        <begin position="42"/>
        <end position="63"/>
    </location>
</feature>
<keyword evidence="1" id="KW-1133">Transmembrane helix</keyword>
<dbReference type="Pfam" id="PF13248">
    <property type="entry name" value="Zn_ribbon_3"/>
    <property type="match status" value="1"/>
</dbReference>
<name>A0A1E3UGQ4_9FIRM</name>
<evidence type="ECO:0000256" key="1">
    <source>
        <dbReference type="SAM" id="Phobius"/>
    </source>
</evidence>
<sequence>MAIIKCPECGQEISDQSRNCIHCGYPLKKQKGIVLKEHRNKILAVGAVFLGICAVIVLITFFLNRNSSKAAMHLADKTAAVFQSESDREKQLVTKKGEDFVSLVITGQIDETQKYLDKPYDYLGECIYSFTSMEALKTLLSKYTAVFQETTVDTEQNLAYCKFEVNHPNPEELINAQRDSIHLGMEDDTLTNALLDKLEDSSLTYVTDDVFINFHKIDGEWKIITDSTLYSFINLGRTVDSTIESLSDNEKKMMETENYIDEYIELNDFLVSECEGYSGTVPGIKNVSLKNNGDKKITALSLKLEFLNTEGNVAETKKVTVIGMMDGPIKPGYSWKMESDKFFEIKGLRDDIDITKVNVSIGDVTLSDSAEASVKSREEEYIENYLELNDYKVDMCQSYSGTFPGLENVSIKNNGDRDLRKVTVTVYFQDAQGKNIAEDSFTVIGSLFSSSLLKANYSWKMEPDKFYEIKNLADEVDISRYTVEITGIEFN</sequence>
<accession>A0A1E3UGQ4</accession>
<comment type="caution">
    <text evidence="4">The sequence shown here is derived from an EMBL/GenBank/DDBJ whole genome shotgun (WGS) entry which is preliminary data.</text>
</comment>
<reference evidence="3 6" key="1">
    <citation type="submission" date="2016-07" db="EMBL/GenBank/DDBJ databases">
        <title>Characterization of isolates of Eisenbergiella tayi derived from blood cultures, using whole genome sequencing.</title>
        <authorList>
            <person name="Burdz T."/>
            <person name="Wiebe D."/>
            <person name="Huynh C."/>
            <person name="Bernard K."/>
        </authorList>
    </citation>
    <scope>NUCLEOTIDE SEQUENCE [LARGE SCALE GENOMIC DNA]</scope>
    <source>
        <strain evidence="3 6">NML 110608</strain>
    </source>
</reference>
<dbReference type="EMBL" id="MEHD01000021">
    <property type="protein sequence ID" value="ODR57656.1"/>
    <property type="molecule type" value="Genomic_DNA"/>
</dbReference>
<evidence type="ECO:0000259" key="2">
    <source>
        <dbReference type="Pfam" id="PF13248"/>
    </source>
</evidence>
<gene>
    <name evidence="4" type="ORF">BEI59_18415</name>
    <name evidence="3" type="ORF">BEI61_01646</name>
    <name evidence="5" type="ORF">BEI63_11175</name>
</gene>
<evidence type="ECO:0000313" key="7">
    <source>
        <dbReference type="Proteomes" id="UP000094271"/>
    </source>
</evidence>
<feature type="domain" description="Putative zinc-ribbon" evidence="2">
    <location>
        <begin position="4"/>
        <end position="27"/>
    </location>
</feature>
<keyword evidence="8" id="KW-1185">Reference proteome</keyword>
<protein>
    <recommendedName>
        <fullName evidence="2">Putative zinc-ribbon domain-containing protein</fullName>
    </recommendedName>
</protein>